<reference evidence="7" key="1">
    <citation type="submission" date="2020-10" db="EMBL/GenBank/DDBJ databases">
        <authorList>
            <person name="Castelo-Branco R."/>
            <person name="Eusebio N."/>
            <person name="Adriana R."/>
            <person name="Vieira A."/>
            <person name="Brugerolle De Fraissinette N."/>
            <person name="Rezende De Castro R."/>
            <person name="Schneider M.P."/>
            <person name="Vasconcelos V."/>
            <person name="Leao P.N."/>
        </authorList>
    </citation>
    <scope>NUCLEOTIDE SEQUENCE</scope>
    <source>
        <strain evidence="7">LEGE 11479</strain>
    </source>
</reference>
<dbReference type="Gene3D" id="3.90.1200.10">
    <property type="match status" value="1"/>
</dbReference>
<dbReference type="PIRSF" id="PIRSF006221">
    <property type="entry name" value="Ketosamine-3-kinase"/>
    <property type="match status" value="1"/>
</dbReference>
<keyword evidence="2 6" id="KW-0808">Transferase</keyword>
<dbReference type="GO" id="GO:0016301">
    <property type="term" value="F:kinase activity"/>
    <property type="evidence" value="ECO:0007669"/>
    <property type="project" value="UniProtKB-UniRule"/>
</dbReference>
<dbReference type="GO" id="GO:0005524">
    <property type="term" value="F:ATP binding"/>
    <property type="evidence" value="ECO:0007669"/>
    <property type="project" value="UniProtKB-KW"/>
</dbReference>
<dbReference type="Proteomes" id="UP000615026">
    <property type="component" value="Unassembled WGS sequence"/>
</dbReference>
<evidence type="ECO:0000256" key="2">
    <source>
        <dbReference type="ARBA" id="ARBA00022679"/>
    </source>
</evidence>
<dbReference type="PANTHER" id="PTHR12149:SF8">
    <property type="entry name" value="PROTEIN-RIBULOSAMINE 3-KINASE"/>
    <property type="match status" value="1"/>
</dbReference>
<evidence type="ECO:0000256" key="3">
    <source>
        <dbReference type="ARBA" id="ARBA00022741"/>
    </source>
</evidence>
<evidence type="ECO:0000313" key="8">
    <source>
        <dbReference type="Proteomes" id="UP000615026"/>
    </source>
</evidence>
<evidence type="ECO:0000256" key="5">
    <source>
        <dbReference type="ARBA" id="ARBA00022840"/>
    </source>
</evidence>
<dbReference type="SUPFAM" id="SSF56112">
    <property type="entry name" value="Protein kinase-like (PK-like)"/>
    <property type="match status" value="1"/>
</dbReference>
<dbReference type="FunFam" id="3.30.200.20:FF:000264">
    <property type="entry name" value="Protein-ribulosamine 3-kinase, chloroplastic"/>
    <property type="match status" value="1"/>
</dbReference>
<name>A0A928WZ70_LEPEC</name>
<dbReference type="EMBL" id="JADEXP010000010">
    <property type="protein sequence ID" value="MBE9065552.1"/>
    <property type="molecule type" value="Genomic_DNA"/>
</dbReference>
<dbReference type="Gene3D" id="3.30.200.20">
    <property type="entry name" value="Phosphorylase Kinase, domain 1"/>
    <property type="match status" value="1"/>
</dbReference>
<accession>A0A928WZ70</accession>
<dbReference type="GO" id="GO:0005737">
    <property type="term" value="C:cytoplasm"/>
    <property type="evidence" value="ECO:0007669"/>
    <property type="project" value="UniProtKB-ARBA"/>
</dbReference>
<evidence type="ECO:0000256" key="6">
    <source>
        <dbReference type="PIRNR" id="PIRNR006221"/>
    </source>
</evidence>
<gene>
    <name evidence="7" type="ORF">IQ260_02665</name>
</gene>
<proteinExistence type="inferred from homology"/>
<evidence type="ECO:0000256" key="1">
    <source>
        <dbReference type="ARBA" id="ARBA00009460"/>
    </source>
</evidence>
<sequence>MADIWSDIAAHISRVTGQPFQAEQTRSIGGGCINQAYSLSDGQTTFFVKLNQASKLAMFEAELAGLKEMHASQTIRVPRPLCCGLAGANSYIVMEWLELGGRGTAWRTMGENLAAMHRVSSDLGFGWHRANTIGETHQPNEWQESWFTFWRDQRLAYQFRLAKRRGSSFPQEQSLLAALPDLLAGHDPIPALVHGDLWSGNAAVTTAGEPVIFDPATYYGDREVDLAMTELFGSFPTAFYDGYESVYPLSAGYPTRKTLYNLYHILNHFNLFGGGYAAQANRMIQQLLSEVQ</sequence>
<dbReference type="Pfam" id="PF03881">
    <property type="entry name" value="Fructosamin_kin"/>
    <property type="match status" value="1"/>
</dbReference>
<dbReference type="PANTHER" id="PTHR12149">
    <property type="entry name" value="FRUCTOSAMINE 3 KINASE-RELATED PROTEIN"/>
    <property type="match status" value="1"/>
</dbReference>
<comment type="similarity">
    <text evidence="1 6">Belongs to the fructosamine kinase family.</text>
</comment>
<keyword evidence="4 6" id="KW-0418">Kinase</keyword>
<evidence type="ECO:0000256" key="4">
    <source>
        <dbReference type="ARBA" id="ARBA00022777"/>
    </source>
</evidence>
<keyword evidence="5" id="KW-0067">ATP-binding</keyword>
<organism evidence="7 8">
    <name type="scientific">Leptolyngbya cf. ectocarpi LEGE 11479</name>
    <dbReference type="NCBI Taxonomy" id="1828722"/>
    <lineage>
        <taxon>Bacteria</taxon>
        <taxon>Bacillati</taxon>
        <taxon>Cyanobacteriota</taxon>
        <taxon>Cyanophyceae</taxon>
        <taxon>Leptolyngbyales</taxon>
        <taxon>Leptolyngbyaceae</taxon>
        <taxon>Leptolyngbya group</taxon>
        <taxon>Leptolyngbya</taxon>
    </lineage>
</organism>
<dbReference type="InterPro" id="IPR016477">
    <property type="entry name" value="Fructo-/Ketosamine-3-kinase"/>
</dbReference>
<dbReference type="RefSeq" id="WP_193990602.1">
    <property type="nucleotide sequence ID" value="NZ_JADEXP010000010.1"/>
</dbReference>
<keyword evidence="3" id="KW-0547">Nucleotide-binding</keyword>
<comment type="caution">
    <text evidence="7">The sequence shown here is derived from an EMBL/GenBank/DDBJ whole genome shotgun (WGS) entry which is preliminary data.</text>
</comment>
<evidence type="ECO:0000313" key="7">
    <source>
        <dbReference type="EMBL" id="MBE9065552.1"/>
    </source>
</evidence>
<keyword evidence="8" id="KW-1185">Reference proteome</keyword>
<dbReference type="AlphaFoldDB" id="A0A928WZ70"/>
<dbReference type="InterPro" id="IPR011009">
    <property type="entry name" value="Kinase-like_dom_sf"/>
</dbReference>
<protein>
    <submittedName>
        <fullName evidence="7">Fructosamine kinase family protein</fullName>
    </submittedName>
</protein>